<dbReference type="Pfam" id="PF09707">
    <property type="entry name" value="Cas_Cas2CT1978"/>
    <property type="match status" value="1"/>
</dbReference>
<reference evidence="1 2" key="1">
    <citation type="submission" date="2014-02" db="EMBL/GenBank/DDBJ databases">
        <title>Expanding our view of genomic diversity in Candidatus Accumulibacter clades.</title>
        <authorList>
            <person name="Skennerton C.T."/>
            <person name="Barr J.J."/>
            <person name="Slater F.R."/>
            <person name="Bond P.L."/>
            <person name="Tyson G.W."/>
        </authorList>
    </citation>
    <scope>NUCLEOTIDE SEQUENCE [LARGE SCALE GENOMIC DNA]</scope>
    <source>
        <strain evidence="2">BA-92</strain>
    </source>
</reference>
<dbReference type="EC" id="3.1.-.-" evidence="1"/>
<protein>
    <submittedName>
        <fullName evidence="1">CRISPR-associated endoribonuclease Cas2</fullName>
        <ecNumber evidence="1">3.1.-.-</ecNumber>
    </submittedName>
</protein>
<dbReference type="AlphaFoldDB" id="A0A011P733"/>
<dbReference type="EMBL" id="JEMX01000001">
    <property type="protein sequence ID" value="EXI83371.1"/>
    <property type="molecule type" value="Genomic_DNA"/>
</dbReference>
<dbReference type="InterPro" id="IPR010152">
    <property type="entry name" value="CRISPR-assoc_prot_Cas2_sub"/>
</dbReference>
<accession>A0A011P733</accession>
<dbReference type="Proteomes" id="UP000021816">
    <property type="component" value="Unassembled WGS sequence"/>
</dbReference>
<dbReference type="GO" id="GO:0016787">
    <property type="term" value="F:hydrolase activity"/>
    <property type="evidence" value="ECO:0007669"/>
    <property type="project" value="UniProtKB-KW"/>
</dbReference>
<dbReference type="NCBIfam" id="TIGR01873">
    <property type="entry name" value="cas_CT1978"/>
    <property type="match status" value="1"/>
</dbReference>
<gene>
    <name evidence="1" type="primary">ygbF</name>
    <name evidence="1" type="ORF">AW10_00001</name>
</gene>
<dbReference type="STRING" id="1454003.AW10_00001"/>
<name>A0A011P733_9PROT</name>
<evidence type="ECO:0000313" key="2">
    <source>
        <dbReference type="Proteomes" id="UP000021816"/>
    </source>
</evidence>
<evidence type="ECO:0000313" key="1">
    <source>
        <dbReference type="EMBL" id="EXI83371.1"/>
    </source>
</evidence>
<organism evidence="1 2">
    <name type="scientific">Candidatus Accumulibacter appositus</name>
    <dbReference type="NCBI Taxonomy" id="1454003"/>
    <lineage>
        <taxon>Bacteria</taxon>
        <taxon>Pseudomonadati</taxon>
        <taxon>Pseudomonadota</taxon>
        <taxon>Betaproteobacteria</taxon>
        <taxon>Candidatus Accumulibacter</taxon>
    </lineage>
</organism>
<sequence>MALVVIVTRDVTYRYRGFLASVMLEVAPTVYISPRMSPAVRERVWGTLSAWHSAEPQGSVVVVWRDLNETGGVGIATLGEPPRELVEVDGLWLVKRMV</sequence>
<proteinExistence type="predicted"/>
<comment type="caution">
    <text evidence="1">The sequence shown here is derived from an EMBL/GenBank/DDBJ whole genome shotgun (WGS) entry which is preliminary data.</text>
</comment>
<keyword evidence="1" id="KW-0378">Hydrolase</keyword>
<dbReference type="Gene3D" id="3.30.70.240">
    <property type="match status" value="1"/>
</dbReference>